<reference evidence="3 4" key="1">
    <citation type="submission" date="2022-10" db="EMBL/GenBank/DDBJ databases">
        <title>Defluviimonas sp. nov., isolated from ocean surface water.</title>
        <authorList>
            <person name="He W."/>
            <person name="Wang L."/>
            <person name="Zhang D.-F."/>
        </authorList>
    </citation>
    <scope>NUCLEOTIDE SEQUENCE [LARGE SCALE GENOMIC DNA]</scope>
    <source>
        <strain evidence="3 4">WL0075</strain>
    </source>
</reference>
<dbReference type="InterPro" id="IPR001763">
    <property type="entry name" value="Rhodanese-like_dom"/>
</dbReference>
<dbReference type="InterPro" id="IPR036188">
    <property type="entry name" value="FAD/NAD-bd_sf"/>
</dbReference>
<evidence type="ECO:0000256" key="1">
    <source>
        <dbReference type="ARBA" id="ARBA00023002"/>
    </source>
</evidence>
<dbReference type="Proteomes" id="UP001652503">
    <property type="component" value="Unassembled WGS sequence"/>
</dbReference>
<dbReference type="PROSITE" id="PS50206">
    <property type="entry name" value="RHODANESE_3"/>
    <property type="match status" value="1"/>
</dbReference>
<evidence type="ECO:0000313" key="4">
    <source>
        <dbReference type="Proteomes" id="UP001652503"/>
    </source>
</evidence>
<protein>
    <submittedName>
        <fullName evidence="3">FAD-dependent oxidoreductase</fullName>
    </submittedName>
</protein>
<dbReference type="EMBL" id="JAOWLA010000018">
    <property type="protein sequence ID" value="MCV2866355.1"/>
    <property type="molecule type" value="Genomic_DNA"/>
</dbReference>
<comment type="caution">
    <text evidence="3">The sequence shown here is derived from an EMBL/GenBank/DDBJ whole genome shotgun (WGS) entry which is preliminary data.</text>
</comment>
<keyword evidence="4" id="KW-1185">Reference proteome</keyword>
<evidence type="ECO:0000313" key="3">
    <source>
        <dbReference type="EMBL" id="MCV2866355.1"/>
    </source>
</evidence>
<dbReference type="SUPFAM" id="SSF54373">
    <property type="entry name" value="FAD-linked reductases, C-terminal domain"/>
    <property type="match status" value="1"/>
</dbReference>
<sequence>MKDRYDVIVIGAGGHGLATAYYLAKEFGITGVAVVERGWLGGGNIARNTVTIRSNYMRDESIPFYVKSVAMFEGLTRELNFNMMHSKRTMVDVVQTYPKMRELRRRQLTMDIYGATYEQISTAELRRRIPALTGGGADARLPIIGGMVHTDAAVNRHDAVAWGYARAADARGVEIHQQTAVKALIRDGQGAIEGVETNRGTIRARKVVVAVSGHTTSVTETAGLRLPLRTMNLTAFVSEPVKPLVDVIVNCPDSGFYFSQSDKGEMVIGGAPDMGQSFRRDIKQHVFEDTVSAMLSLFPAFKKLKLMRQWGGHLDIAHDASPIMSKTDVEGLFVTAGWWGGYKAIPAGGLTLAHLVAKGAPHPLMAPFTLDRFRHLDFIMESGTTTAR</sequence>
<proteinExistence type="predicted"/>
<accession>A0ABT2Z5E6</accession>
<name>A0ABT2Z5E6_9RHOB</name>
<feature type="domain" description="Rhodanese" evidence="2">
    <location>
        <begin position="7"/>
        <end position="51"/>
    </location>
</feature>
<dbReference type="Gene3D" id="3.30.9.10">
    <property type="entry name" value="D-Amino Acid Oxidase, subunit A, domain 2"/>
    <property type="match status" value="1"/>
</dbReference>
<dbReference type="Pfam" id="PF01266">
    <property type="entry name" value="DAO"/>
    <property type="match status" value="1"/>
</dbReference>
<dbReference type="Gene3D" id="3.50.50.60">
    <property type="entry name" value="FAD/NAD(P)-binding domain"/>
    <property type="match status" value="1"/>
</dbReference>
<dbReference type="PANTHER" id="PTHR13847:SF287">
    <property type="entry name" value="FAD-DEPENDENT OXIDOREDUCTASE DOMAIN-CONTAINING PROTEIN 1"/>
    <property type="match status" value="1"/>
</dbReference>
<gene>
    <name evidence="3" type="ORF">OE647_16680</name>
</gene>
<evidence type="ECO:0000259" key="2">
    <source>
        <dbReference type="PROSITE" id="PS50206"/>
    </source>
</evidence>
<dbReference type="InterPro" id="IPR006076">
    <property type="entry name" value="FAD-dep_OxRdtase"/>
</dbReference>
<organism evidence="3 4">
    <name type="scientific">Albidovulum sediminicola</name>
    <dbReference type="NCBI Taxonomy" id="2984331"/>
    <lineage>
        <taxon>Bacteria</taxon>
        <taxon>Pseudomonadati</taxon>
        <taxon>Pseudomonadota</taxon>
        <taxon>Alphaproteobacteria</taxon>
        <taxon>Rhodobacterales</taxon>
        <taxon>Paracoccaceae</taxon>
        <taxon>Albidovulum</taxon>
    </lineage>
</organism>
<dbReference type="RefSeq" id="WP_263722888.1">
    <property type="nucleotide sequence ID" value="NZ_JAOWLA010000018.1"/>
</dbReference>
<keyword evidence="1" id="KW-0560">Oxidoreductase</keyword>
<dbReference type="PANTHER" id="PTHR13847">
    <property type="entry name" value="SARCOSINE DEHYDROGENASE-RELATED"/>
    <property type="match status" value="1"/>
</dbReference>
<dbReference type="SUPFAM" id="SSF51905">
    <property type="entry name" value="FAD/NAD(P)-binding domain"/>
    <property type="match status" value="1"/>
</dbReference>